<dbReference type="AlphaFoldDB" id="A0A8V0ZFU5"/>
<reference evidence="1" key="3">
    <citation type="submission" date="2025-09" db="UniProtKB">
        <authorList>
            <consortium name="Ensembl"/>
        </authorList>
    </citation>
    <scope>IDENTIFICATION</scope>
    <source>
        <strain evidence="1">broiler</strain>
    </source>
</reference>
<protein>
    <submittedName>
        <fullName evidence="1">Uncharacterized protein</fullName>
    </submittedName>
</protein>
<keyword evidence="2" id="KW-1185">Reference proteome</keyword>
<reference evidence="1" key="2">
    <citation type="submission" date="2025-08" db="UniProtKB">
        <authorList>
            <consortium name="Ensembl"/>
        </authorList>
    </citation>
    <scope>IDENTIFICATION</scope>
    <source>
        <strain evidence="1">broiler</strain>
    </source>
</reference>
<name>A0A8V0ZFU5_CHICK</name>
<evidence type="ECO:0000313" key="2">
    <source>
        <dbReference type="Proteomes" id="UP000000539"/>
    </source>
</evidence>
<accession>A0A8V0ZFU5</accession>
<dbReference type="Proteomes" id="UP000000539">
    <property type="component" value="Chromosome 21"/>
</dbReference>
<dbReference type="Ensembl" id="ENSGALT00010050294.1">
    <property type="protein sequence ID" value="ENSGALP00010029714.1"/>
    <property type="gene ID" value="ENSGALG00010020792.1"/>
</dbReference>
<reference evidence="1" key="1">
    <citation type="submission" date="2020-11" db="EMBL/GenBank/DDBJ databases">
        <title>Gallus gallus (Chicken) genome, bGalGal1, GRCg7b, maternal haplotype autosomes + Z &amp; W.</title>
        <authorList>
            <person name="Warren W."/>
            <person name="Formenti G."/>
            <person name="Fedrigo O."/>
            <person name="Haase B."/>
            <person name="Mountcastle J."/>
            <person name="Balacco J."/>
            <person name="Tracey A."/>
            <person name="Schneider V."/>
            <person name="Okimoto R."/>
            <person name="Cheng H."/>
            <person name="Hawken R."/>
            <person name="Howe K."/>
            <person name="Jarvis E.D."/>
        </authorList>
    </citation>
    <scope>NUCLEOTIDE SEQUENCE [LARGE SCALE GENOMIC DNA]</scope>
    <source>
        <strain evidence="1">Broiler</strain>
    </source>
</reference>
<dbReference type="GeneTree" id="ENSGT01060000248958"/>
<proteinExistence type="predicted"/>
<organism evidence="1 2">
    <name type="scientific">Gallus gallus</name>
    <name type="common">Chicken</name>
    <dbReference type="NCBI Taxonomy" id="9031"/>
    <lineage>
        <taxon>Eukaryota</taxon>
        <taxon>Metazoa</taxon>
        <taxon>Chordata</taxon>
        <taxon>Craniata</taxon>
        <taxon>Vertebrata</taxon>
        <taxon>Euteleostomi</taxon>
        <taxon>Archelosauria</taxon>
        <taxon>Archosauria</taxon>
        <taxon>Dinosauria</taxon>
        <taxon>Saurischia</taxon>
        <taxon>Theropoda</taxon>
        <taxon>Coelurosauria</taxon>
        <taxon>Aves</taxon>
        <taxon>Neognathae</taxon>
        <taxon>Galloanserae</taxon>
        <taxon>Galliformes</taxon>
        <taxon>Phasianidae</taxon>
        <taxon>Phasianinae</taxon>
        <taxon>Gallus</taxon>
    </lineage>
</organism>
<sequence>VAEDHGLGNGDSAVDITESTELLISAIAQNVILLNSVQCLLLSLQFDDVWVRNNFLSKFPHGILKSGINHGKTKGNHCCPRAPTELILVTSNSYSVHMFKNHYVPVLYCTQGKPFSFAVCWWCFSLLTFIASDSICKLQLRVKLPHLLDHFSCLKCQLVCWGKAQALWGQRNNEHETTNINSIFFRKEFRPH</sequence>
<evidence type="ECO:0000313" key="1">
    <source>
        <dbReference type="Ensembl" id="ENSGALP00010029714.1"/>
    </source>
</evidence>